<organism evidence="1 2">
    <name type="scientific">Oryza sativa subsp. japonica</name>
    <name type="common">Rice</name>
    <dbReference type="NCBI Taxonomy" id="39947"/>
    <lineage>
        <taxon>Eukaryota</taxon>
        <taxon>Viridiplantae</taxon>
        <taxon>Streptophyta</taxon>
        <taxon>Embryophyta</taxon>
        <taxon>Tracheophyta</taxon>
        <taxon>Spermatophyta</taxon>
        <taxon>Magnoliopsida</taxon>
        <taxon>Liliopsida</taxon>
        <taxon>Poales</taxon>
        <taxon>Poaceae</taxon>
        <taxon>BOP clade</taxon>
        <taxon>Oryzoideae</taxon>
        <taxon>Oryzeae</taxon>
        <taxon>Oryzinae</taxon>
        <taxon>Oryza</taxon>
        <taxon>Oryza sativa</taxon>
    </lineage>
</organism>
<reference evidence="2" key="2">
    <citation type="journal article" date="2008" name="Nucleic Acids Res.">
        <title>The rice annotation project database (RAP-DB): 2008 update.</title>
        <authorList>
            <consortium name="The rice annotation project (RAP)"/>
        </authorList>
    </citation>
    <scope>GENOME REANNOTATION</scope>
    <source>
        <strain evidence="2">cv. Nipponbare</strain>
    </source>
</reference>
<evidence type="ECO:0000313" key="2">
    <source>
        <dbReference type="Proteomes" id="UP000000763"/>
    </source>
</evidence>
<accession>Q69L06</accession>
<evidence type="ECO:0000313" key="1">
    <source>
        <dbReference type="EMBL" id="BAD34111.1"/>
    </source>
</evidence>
<protein>
    <submittedName>
        <fullName evidence="1">Uncharacterized protein</fullName>
    </submittedName>
</protein>
<gene>
    <name evidence="1" type="primary">P0689B09.24</name>
</gene>
<dbReference type="Proteomes" id="UP000000763">
    <property type="component" value="Chromosome 9"/>
</dbReference>
<proteinExistence type="predicted"/>
<dbReference type="EMBL" id="AP005886">
    <property type="protein sequence ID" value="BAD34111.1"/>
    <property type="molecule type" value="Genomic_DNA"/>
</dbReference>
<dbReference type="AlphaFoldDB" id="Q69L06"/>
<name>Q69L06_ORYSJ</name>
<sequence length="69" mass="7719">MRTKVQYKIRLVTVFFFMSRRLTSPRPFSSSTVAHARGVGGGGFRNLEAGVSGAVWLLDKHCHTIVRQV</sequence>
<reference evidence="2" key="1">
    <citation type="journal article" date="2005" name="Nature">
        <title>The map-based sequence of the rice genome.</title>
        <authorList>
            <consortium name="International rice genome sequencing project (IRGSP)"/>
            <person name="Matsumoto T."/>
            <person name="Wu J."/>
            <person name="Kanamori H."/>
            <person name="Katayose Y."/>
            <person name="Fujisawa M."/>
            <person name="Namiki N."/>
            <person name="Mizuno H."/>
            <person name="Yamamoto K."/>
            <person name="Antonio B.A."/>
            <person name="Baba T."/>
            <person name="Sakata K."/>
            <person name="Nagamura Y."/>
            <person name="Aoki H."/>
            <person name="Arikawa K."/>
            <person name="Arita K."/>
            <person name="Bito T."/>
            <person name="Chiden Y."/>
            <person name="Fujitsuka N."/>
            <person name="Fukunaka R."/>
            <person name="Hamada M."/>
            <person name="Harada C."/>
            <person name="Hayashi A."/>
            <person name="Hijishita S."/>
            <person name="Honda M."/>
            <person name="Hosokawa S."/>
            <person name="Ichikawa Y."/>
            <person name="Idonuma A."/>
            <person name="Iijima M."/>
            <person name="Ikeda M."/>
            <person name="Ikeno M."/>
            <person name="Ito K."/>
            <person name="Ito S."/>
            <person name="Ito T."/>
            <person name="Ito Y."/>
            <person name="Ito Y."/>
            <person name="Iwabuchi A."/>
            <person name="Kamiya K."/>
            <person name="Karasawa W."/>
            <person name="Kurita K."/>
            <person name="Katagiri S."/>
            <person name="Kikuta A."/>
            <person name="Kobayashi H."/>
            <person name="Kobayashi N."/>
            <person name="Machita K."/>
            <person name="Maehara T."/>
            <person name="Masukawa M."/>
            <person name="Mizubayashi T."/>
            <person name="Mukai Y."/>
            <person name="Nagasaki H."/>
            <person name="Nagata Y."/>
            <person name="Naito S."/>
            <person name="Nakashima M."/>
            <person name="Nakama Y."/>
            <person name="Nakamichi Y."/>
            <person name="Nakamura M."/>
            <person name="Meguro A."/>
            <person name="Negishi M."/>
            <person name="Ohta I."/>
            <person name="Ohta T."/>
            <person name="Okamoto M."/>
            <person name="Ono N."/>
            <person name="Saji S."/>
            <person name="Sakaguchi M."/>
            <person name="Sakai K."/>
            <person name="Shibata M."/>
            <person name="Shimokawa T."/>
            <person name="Song J."/>
            <person name="Takazaki Y."/>
            <person name="Terasawa K."/>
            <person name="Tsugane M."/>
            <person name="Tsuji K."/>
            <person name="Ueda S."/>
            <person name="Waki K."/>
            <person name="Yamagata H."/>
            <person name="Yamamoto M."/>
            <person name="Yamamoto S."/>
            <person name="Yamane H."/>
            <person name="Yoshiki S."/>
            <person name="Yoshihara R."/>
            <person name="Yukawa K."/>
            <person name="Zhong H."/>
            <person name="Yano M."/>
            <person name="Yuan Q."/>
            <person name="Ouyang S."/>
            <person name="Liu J."/>
            <person name="Jones K.M."/>
            <person name="Gansberger K."/>
            <person name="Moffat K."/>
            <person name="Hill J."/>
            <person name="Bera J."/>
            <person name="Fadrosh D."/>
            <person name="Jin S."/>
            <person name="Johri S."/>
            <person name="Kim M."/>
            <person name="Overton L."/>
            <person name="Reardon M."/>
            <person name="Tsitrin T."/>
            <person name="Vuong H."/>
            <person name="Weaver B."/>
            <person name="Ciecko A."/>
            <person name="Tallon L."/>
            <person name="Jackson J."/>
            <person name="Pai G."/>
            <person name="Aken S.V."/>
            <person name="Utterback T."/>
            <person name="Reidmuller S."/>
            <person name="Feldblyum T."/>
            <person name="Hsiao J."/>
            <person name="Zismann V."/>
            <person name="Iobst S."/>
            <person name="de Vazeille A.R."/>
            <person name="Buell C.R."/>
            <person name="Ying K."/>
            <person name="Li Y."/>
            <person name="Lu T."/>
            <person name="Huang Y."/>
            <person name="Zhao Q."/>
            <person name="Feng Q."/>
            <person name="Zhang L."/>
            <person name="Zhu J."/>
            <person name="Weng Q."/>
            <person name="Mu J."/>
            <person name="Lu Y."/>
            <person name="Fan D."/>
            <person name="Liu Y."/>
            <person name="Guan J."/>
            <person name="Zhang Y."/>
            <person name="Yu S."/>
            <person name="Liu X."/>
            <person name="Zhang Y."/>
            <person name="Hong G."/>
            <person name="Han B."/>
            <person name="Choisne N."/>
            <person name="Demange N."/>
            <person name="Orjeda G."/>
            <person name="Samain S."/>
            <person name="Cattolico L."/>
            <person name="Pelletier E."/>
            <person name="Couloux A."/>
            <person name="Segurens B."/>
            <person name="Wincker P."/>
            <person name="D'Hont A."/>
            <person name="Scarpelli C."/>
            <person name="Weissenbach J."/>
            <person name="Salanoubat M."/>
            <person name="Quetier F."/>
            <person name="Yu Y."/>
            <person name="Kim H.R."/>
            <person name="Rambo T."/>
            <person name="Currie J."/>
            <person name="Collura K."/>
            <person name="Luo M."/>
            <person name="Yang T."/>
            <person name="Ammiraju J.S.S."/>
            <person name="Engler F."/>
            <person name="Soderlund C."/>
            <person name="Wing R.A."/>
            <person name="Palmer L.E."/>
            <person name="de la Bastide M."/>
            <person name="Spiegel L."/>
            <person name="Nascimento L."/>
            <person name="Zutavern T."/>
            <person name="O'Shaughnessy A."/>
            <person name="Dike S."/>
            <person name="Dedhia N."/>
            <person name="Preston R."/>
            <person name="Balija V."/>
            <person name="McCombie W.R."/>
            <person name="Chow T."/>
            <person name="Chen H."/>
            <person name="Chung M."/>
            <person name="Chen C."/>
            <person name="Shaw J."/>
            <person name="Wu H."/>
            <person name="Hsiao K."/>
            <person name="Chao Y."/>
            <person name="Chu M."/>
            <person name="Cheng C."/>
            <person name="Hour A."/>
            <person name="Lee P."/>
            <person name="Lin S."/>
            <person name="Lin Y."/>
            <person name="Liou J."/>
            <person name="Liu S."/>
            <person name="Hsing Y."/>
            <person name="Raghuvanshi S."/>
            <person name="Mohanty A."/>
            <person name="Bharti A.K."/>
            <person name="Gaur A."/>
            <person name="Gupta V."/>
            <person name="Kumar D."/>
            <person name="Ravi V."/>
            <person name="Vij S."/>
            <person name="Kapur A."/>
            <person name="Khurana P."/>
            <person name="Khurana P."/>
            <person name="Khurana J.P."/>
            <person name="Tyagi A.K."/>
            <person name="Gaikwad K."/>
            <person name="Singh A."/>
            <person name="Dalal V."/>
            <person name="Srivastava S."/>
            <person name="Dixit A."/>
            <person name="Pal A.K."/>
            <person name="Ghazi I.A."/>
            <person name="Yadav M."/>
            <person name="Pandit A."/>
            <person name="Bhargava A."/>
            <person name="Sureshbabu K."/>
            <person name="Batra K."/>
            <person name="Sharma T.R."/>
            <person name="Mohapatra T."/>
            <person name="Singh N.K."/>
            <person name="Messing J."/>
            <person name="Nelson A.B."/>
            <person name="Fuks G."/>
            <person name="Kavchok S."/>
            <person name="Keizer G."/>
            <person name="Linton E."/>
            <person name="Llaca V."/>
            <person name="Song R."/>
            <person name="Tanyolac B."/>
            <person name="Young S."/>
            <person name="Ho-Il K."/>
            <person name="Hahn J.H."/>
            <person name="Sangsakoo G."/>
            <person name="Vanavichit A."/>
            <person name="de Mattos Luiz.A.T."/>
            <person name="Zimmer P.D."/>
            <person name="Malone G."/>
            <person name="Dellagostin O."/>
            <person name="de Oliveira A.C."/>
            <person name="Bevan M."/>
            <person name="Bancroft I."/>
            <person name="Minx P."/>
            <person name="Cordum H."/>
            <person name="Wilson R."/>
            <person name="Cheng Z."/>
            <person name="Jin W."/>
            <person name="Jiang J."/>
            <person name="Leong S.A."/>
            <person name="Iwama H."/>
            <person name="Gojobori T."/>
            <person name="Itoh T."/>
            <person name="Niimura Y."/>
            <person name="Fujii Y."/>
            <person name="Habara T."/>
            <person name="Sakai H."/>
            <person name="Sato Y."/>
            <person name="Wilson G."/>
            <person name="Kumar K."/>
            <person name="McCouch S."/>
            <person name="Juretic N."/>
            <person name="Hoen D."/>
            <person name="Wright S."/>
            <person name="Bruskiewich R."/>
            <person name="Bureau T."/>
            <person name="Miyao A."/>
            <person name="Hirochika H."/>
            <person name="Nishikawa T."/>
            <person name="Kadowaki K."/>
            <person name="Sugiura M."/>
            <person name="Burr B."/>
            <person name="Sasaki T."/>
        </authorList>
    </citation>
    <scope>NUCLEOTIDE SEQUENCE [LARGE SCALE GENOMIC DNA]</scope>
    <source>
        <strain evidence="2">cv. Nipponbare</strain>
    </source>
</reference>